<proteinExistence type="predicted"/>
<organism evidence="2 3">
    <name type="scientific">Beta vulgaris subsp. vulgaris</name>
    <name type="common">Beet</name>
    <dbReference type="NCBI Taxonomy" id="3555"/>
    <lineage>
        <taxon>Eukaryota</taxon>
        <taxon>Viridiplantae</taxon>
        <taxon>Streptophyta</taxon>
        <taxon>Embryophyta</taxon>
        <taxon>Tracheophyta</taxon>
        <taxon>Spermatophyta</taxon>
        <taxon>Magnoliopsida</taxon>
        <taxon>eudicotyledons</taxon>
        <taxon>Gunneridae</taxon>
        <taxon>Pentapetalae</taxon>
        <taxon>Caryophyllales</taxon>
        <taxon>Chenopodiaceae</taxon>
        <taxon>Betoideae</taxon>
        <taxon>Beta</taxon>
    </lineage>
</organism>
<dbReference type="EMBL" id="KQ090084">
    <property type="protein sequence ID" value="KMT12670.1"/>
    <property type="molecule type" value="Genomic_DNA"/>
</dbReference>
<name>A0A0J8CFX9_BETVV</name>
<keyword evidence="3" id="KW-1185">Reference proteome</keyword>
<evidence type="ECO:0000256" key="1">
    <source>
        <dbReference type="SAM" id="MobiDB-lite"/>
    </source>
</evidence>
<gene>
    <name evidence="2" type="ORF">BVRB_4g091260</name>
</gene>
<accession>A0A0J8CFX9</accession>
<dbReference type="Proteomes" id="UP000035740">
    <property type="component" value="Chromosome 4"/>
</dbReference>
<sequence length="101" mass="10512">MWVSDGGLLVASVRGGDGDGRGNSDGQKGKGLMCGGAVVSRRRERDECARGGRRRRRCGERGGRWSAVGQLGVGSPKVVGKWGGGGCVVVVVVAETEEQRN</sequence>
<evidence type="ECO:0000313" key="2">
    <source>
        <dbReference type="EMBL" id="KMT12670.1"/>
    </source>
</evidence>
<dbReference type="Gramene" id="KMT12670">
    <property type="protein sequence ID" value="KMT12670"/>
    <property type="gene ID" value="BVRB_4g091260"/>
</dbReference>
<dbReference type="AlphaFoldDB" id="A0A0J8CFX9"/>
<protein>
    <submittedName>
        <fullName evidence="2">Uncharacterized protein</fullName>
    </submittedName>
</protein>
<feature type="region of interest" description="Disordered" evidence="1">
    <location>
        <begin position="13"/>
        <end position="34"/>
    </location>
</feature>
<reference evidence="2 3" key="1">
    <citation type="journal article" date="2014" name="Nature">
        <title>The genome of the recently domesticated crop plant sugar beet (Beta vulgaris).</title>
        <authorList>
            <person name="Dohm J.C."/>
            <person name="Minoche A.E."/>
            <person name="Holtgrawe D."/>
            <person name="Capella-Gutierrez S."/>
            <person name="Zakrzewski F."/>
            <person name="Tafer H."/>
            <person name="Rupp O."/>
            <person name="Sorensen T.R."/>
            <person name="Stracke R."/>
            <person name="Reinhardt R."/>
            <person name="Goesmann A."/>
            <person name="Kraft T."/>
            <person name="Schulz B."/>
            <person name="Stadler P.F."/>
            <person name="Schmidt T."/>
            <person name="Gabaldon T."/>
            <person name="Lehrach H."/>
            <person name="Weisshaar B."/>
            <person name="Himmelbauer H."/>
        </authorList>
    </citation>
    <scope>NUCLEOTIDE SEQUENCE [LARGE SCALE GENOMIC DNA]</scope>
    <source>
        <tissue evidence="2">Taproot</tissue>
    </source>
</reference>
<evidence type="ECO:0000313" key="3">
    <source>
        <dbReference type="Proteomes" id="UP000035740"/>
    </source>
</evidence>